<sequence>MHGRTPPKPAAHIPVMTTFVDHQHPRADDGRFTAKDHAGAELKLAAPAITLSEATGDWGPRFHDMDPRPAYEYTPSERGAVAFRTQFGAAPDAAVDGEYCFDILDRPVLKIQAAGRVAVDFPGPTRYAAEANMLSALDRLAGNDKISSIDDYEDFKREHVLGPPGPPEDPEEGYRHELSHIHRCRAGDPDRHAPSPPPG</sequence>
<proteinExistence type="predicted"/>
<accession>A0ABP4W7E5</accession>
<name>A0ABP4W7E5_9MICC</name>
<organism evidence="1 2">
    <name type="scientific">Kocuria aegyptia</name>
    <dbReference type="NCBI Taxonomy" id="330943"/>
    <lineage>
        <taxon>Bacteria</taxon>
        <taxon>Bacillati</taxon>
        <taxon>Actinomycetota</taxon>
        <taxon>Actinomycetes</taxon>
        <taxon>Micrococcales</taxon>
        <taxon>Micrococcaceae</taxon>
        <taxon>Kocuria</taxon>
    </lineage>
</organism>
<dbReference type="EMBL" id="BAAAOA010000005">
    <property type="protein sequence ID" value="GAA1747102.1"/>
    <property type="molecule type" value="Genomic_DNA"/>
</dbReference>
<protein>
    <submittedName>
        <fullName evidence="1">Uncharacterized protein</fullName>
    </submittedName>
</protein>
<evidence type="ECO:0000313" key="1">
    <source>
        <dbReference type="EMBL" id="GAA1747102.1"/>
    </source>
</evidence>
<keyword evidence="2" id="KW-1185">Reference proteome</keyword>
<evidence type="ECO:0000313" key="2">
    <source>
        <dbReference type="Proteomes" id="UP001501204"/>
    </source>
</evidence>
<gene>
    <name evidence="1" type="ORF">GCM10009767_02250</name>
</gene>
<comment type="caution">
    <text evidence="1">The sequence shown here is derived from an EMBL/GenBank/DDBJ whole genome shotgun (WGS) entry which is preliminary data.</text>
</comment>
<reference evidence="2" key="1">
    <citation type="journal article" date="2019" name="Int. J. Syst. Evol. Microbiol.">
        <title>The Global Catalogue of Microorganisms (GCM) 10K type strain sequencing project: providing services to taxonomists for standard genome sequencing and annotation.</title>
        <authorList>
            <consortium name="The Broad Institute Genomics Platform"/>
            <consortium name="The Broad Institute Genome Sequencing Center for Infectious Disease"/>
            <person name="Wu L."/>
            <person name="Ma J."/>
        </authorList>
    </citation>
    <scope>NUCLEOTIDE SEQUENCE [LARGE SCALE GENOMIC DNA]</scope>
    <source>
        <strain evidence="2">JCM 14735</strain>
    </source>
</reference>
<dbReference type="Proteomes" id="UP001501204">
    <property type="component" value="Unassembled WGS sequence"/>
</dbReference>